<dbReference type="GO" id="GO:0005813">
    <property type="term" value="C:centrosome"/>
    <property type="evidence" value="ECO:0007669"/>
    <property type="project" value="TreeGrafter"/>
</dbReference>
<dbReference type="PANTHER" id="PTHR39063:SF1">
    <property type="entry name" value="OFD1 CENTRIOLE AND CENTRIOLAR SATELLITE PROTEIN"/>
    <property type="match status" value="1"/>
</dbReference>
<dbReference type="InterPro" id="IPR055289">
    <property type="entry name" value="OFD1"/>
</dbReference>
<feature type="non-terminal residue" evidence="3">
    <location>
        <position position="1"/>
    </location>
</feature>
<gene>
    <name evidence="3" type="ORF">LTLLF_200830</name>
</gene>
<accession>A0A8J6FXA9</accession>
<evidence type="ECO:0000256" key="1">
    <source>
        <dbReference type="SAM" id="Coils"/>
    </source>
</evidence>
<name>A0A8J6FXA9_MICOH</name>
<feature type="region of interest" description="Disordered" evidence="2">
    <location>
        <begin position="737"/>
        <end position="769"/>
    </location>
</feature>
<dbReference type="Pfam" id="PF16045">
    <property type="entry name" value="LisH_2"/>
    <property type="match status" value="1"/>
</dbReference>
<dbReference type="SMART" id="SM00667">
    <property type="entry name" value="LisH"/>
    <property type="match status" value="1"/>
</dbReference>
<dbReference type="PROSITE" id="PS50896">
    <property type="entry name" value="LISH"/>
    <property type="match status" value="1"/>
</dbReference>
<organism evidence="3 4">
    <name type="scientific">Microtus ochrogaster</name>
    <name type="common">Prairie vole</name>
    <dbReference type="NCBI Taxonomy" id="79684"/>
    <lineage>
        <taxon>Eukaryota</taxon>
        <taxon>Metazoa</taxon>
        <taxon>Chordata</taxon>
        <taxon>Craniata</taxon>
        <taxon>Vertebrata</taxon>
        <taxon>Euteleostomi</taxon>
        <taxon>Mammalia</taxon>
        <taxon>Eutheria</taxon>
        <taxon>Euarchontoglires</taxon>
        <taxon>Glires</taxon>
        <taxon>Rodentia</taxon>
        <taxon>Myomorpha</taxon>
        <taxon>Muroidea</taxon>
        <taxon>Cricetidae</taxon>
        <taxon>Arvicolinae</taxon>
        <taxon>Microtus</taxon>
    </lineage>
</organism>
<feature type="region of interest" description="Disordered" evidence="2">
    <location>
        <begin position="782"/>
        <end position="814"/>
    </location>
</feature>
<evidence type="ECO:0000256" key="2">
    <source>
        <dbReference type="SAM" id="MobiDB-lite"/>
    </source>
</evidence>
<keyword evidence="1" id="KW-0175">Coiled coil</keyword>
<comment type="caution">
    <text evidence="3">The sequence shown here is derived from an EMBL/GenBank/DDBJ whole genome shotgun (WGS) entry which is preliminary data.</text>
</comment>
<sequence length="1075" mass="122660">LFQSAMSLKCDVLSQDELRKKLYQTFKDRGILDTLKTQLRKQLIHELMHPVLSGEVKPPSISVEGSALLIGASNSLVADHLQRCGYEYSLSVFFPESGLAKEKVFTMQDLLQLIRINPSSNLYKSLISGFDKENQKAEKFQLIDEQFADAFPHRPKLESLETKLNEYKREIQHQLQVEMCQKLKYFREAEITKVKMEEKRKFEKEMAEFRNEFERICQAKNEALISQEKNTLERIKKHREIETKEIYTQRQLLLNDIDLLRGREAELKERIEAFELTQKLQEEKYKSEAEALQRREQNLKNIEETYDQKLKTELLKYQLELKDDYIARTNKLLEEERKNKEKTIHLQEELTLINSKKEDLTKSVNRMKEVELELESVKAQFLAMSKQNHLLNEKMKEMSDYPLLKEEKVELQAQNKLLKQQLEETRNENLRLLDRITQPPPELLVFQKELQKAEHAMALEHKEFETHRQALQKQLQSEIEHSTHLKAQILDYDASVKRLTIQVADLKSQLKQTQTALENEVFRNPKQSLTLHSLSGLVSGKMAPHNGDTSGDFLNAPLEQNKVMAGAVMSRVLPYANTATEAGSPDSDLEFLASSTKAKVRELEQEAERLEKAFRNYHRRVTRNPTVSPQPAKSPSSVYSLGALRSIASSSMDRCVSAEDRVVSEQPLVDVLKEEKSDVSRAFMGSVASRHRRTSSSTRLSSTPHPKSRRSLDNEMYLEGLGRLHVASSSPCLDRAAGSHVASSSPCPDRTTAQPSPLPSRHSFSDRSFSSASQKNACFYQRQTETQDKSEFSNVDKQSLKDNEEYGPPFRWTKPEQSEAEGVYPAGDMPSIDLAAATVPSRPISYDCPGAGQSQTREQEEQQLWELHMKERRQREEQRQYERQEALERERRELEKLEQERRMIEESLKVEIEEELEKSVQEQKDKSAPGENPLEKYMKIIQQRQEQSNADKAQDNEGVTGTGLEGGTILPNIHTDLLNTGGPVGLWGLDDFAASSAVHLVSGVASLEDSGAAQTAIVEFGNSQLVCPKDNNSDNGTSQNHMFKQRLPTYETYGPALDSRTKTAGVLCASIVEGS</sequence>
<dbReference type="InterPro" id="IPR006594">
    <property type="entry name" value="LisH"/>
</dbReference>
<feature type="coiled-coil region" evidence="1">
    <location>
        <begin position="257"/>
        <end position="435"/>
    </location>
</feature>
<dbReference type="AlphaFoldDB" id="A0A8J6FXA9"/>
<dbReference type="EMBL" id="JAATJU010027500">
    <property type="protein sequence ID" value="KAH0500344.1"/>
    <property type="molecule type" value="Genomic_DNA"/>
</dbReference>
<proteinExistence type="predicted"/>
<dbReference type="PANTHER" id="PTHR39063">
    <property type="entry name" value="ORAL-FACIAL-DIGITAL SYNDROME 1 PROTEIN HOMOLOG"/>
    <property type="match status" value="1"/>
</dbReference>
<evidence type="ECO:0000313" key="3">
    <source>
        <dbReference type="EMBL" id="KAH0500344.1"/>
    </source>
</evidence>
<evidence type="ECO:0000313" key="4">
    <source>
        <dbReference type="Proteomes" id="UP000710432"/>
    </source>
</evidence>
<feature type="coiled-coil region" evidence="1">
    <location>
        <begin position="157"/>
        <end position="219"/>
    </location>
</feature>
<dbReference type="Proteomes" id="UP000710432">
    <property type="component" value="Unassembled WGS sequence"/>
</dbReference>
<feature type="coiled-coil region" evidence="1">
    <location>
        <begin position="867"/>
        <end position="914"/>
    </location>
</feature>
<feature type="compositionally biased region" description="Polar residues" evidence="2">
    <location>
        <begin position="741"/>
        <end position="755"/>
    </location>
</feature>
<dbReference type="GO" id="GO:0060287">
    <property type="term" value="P:epithelial cilium movement involved in determination of left/right asymmetry"/>
    <property type="evidence" value="ECO:0007669"/>
    <property type="project" value="TreeGrafter"/>
</dbReference>
<dbReference type="GO" id="GO:0036064">
    <property type="term" value="C:ciliary basal body"/>
    <property type="evidence" value="ECO:0007669"/>
    <property type="project" value="TreeGrafter"/>
</dbReference>
<dbReference type="GO" id="GO:0005576">
    <property type="term" value="C:extracellular region"/>
    <property type="evidence" value="ECO:0007669"/>
    <property type="project" value="GOC"/>
</dbReference>
<feature type="region of interest" description="Disordered" evidence="2">
    <location>
        <begin position="683"/>
        <end position="712"/>
    </location>
</feature>
<reference evidence="3" key="1">
    <citation type="submission" date="2020-03" db="EMBL/GenBank/DDBJ databases">
        <title>Studies in the Genomics of Life Span.</title>
        <authorList>
            <person name="Glass D."/>
        </authorList>
    </citation>
    <scope>NUCLEOTIDE SEQUENCE</scope>
    <source>
        <strain evidence="3">LTLLF</strain>
        <tissue evidence="3">Muscle</tissue>
    </source>
</reference>
<protein>
    <submittedName>
        <fullName evidence="3">Oral-facial-digital syndrome 1 protein-like protein</fullName>
    </submittedName>
</protein>
<feature type="compositionally biased region" description="Low complexity" evidence="2">
    <location>
        <begin position="760"/>
        <end position="769"/>
    </location>
</feature>
<feature type="coiled-coil region" evidence="1">
    <location>
        <begin position="593"/>
        <end position="620"/>
    </location>
</feature>